<comment type="caution">
    <text evidence="2">The sequence shown here is derived from an EMBL/GenBank/DDBJ whole genome shotgun (WGS) entry which is preliminary data.</text>
</comment>
<dbReference type="Proteomes" id="UP000604825">
    <property type="component" value="Unassembled WGS sequence"/>
</dbReference>
<organism evidence="2 3">
    <name type="scientific">Miscanthus lutarioriparius</name>
    <dbReference type="NCBI Taxonomy" id="422564"/>
    <lineage>
        <taxon>Eukaryota</taxon>
        <taxon>Viridiplantae</taxon>
        <taxon>Streptophyta</taxon>
        <taxon>Embryophyta</taxon>
        <taxon>Tracheophyta</taxon>
        <taxon>Spermatophyta</taxon>
        <taxon>Magnoliopsida</taxon>
        <taxon>Liliopsida</taxon>
        <taxon>Poales</taxon>
        <taxon>Poaceae</taxon>
        <taxon>PACMAD clade</taxon>
        <taxon>Panicoideae</taxon>
        <taxon>Andropogonodae</taxon>
        <taxon>Andropogoneae</taxon>
        <taxon>Saccharinae</taxon>
        <taxon>Miscanthus</taxon>
    </lineage>
</organism>
<feature type="region of interest" description="Disordered" evidence="1">
    <location>
        <begin position="109"/>
        <end position="128"/>
    </location>
</feature>
<feature type="compositionally biased region" description="Polar residues" evidence="1">
    <location>
        <begin position="215"/>
        <end position="246"/>
    </location>
</feature>
<feature type="region of interest" description="Disordered" evidence="1">
    <location>
        <begin position="202"/>
        <end position="246"/>
    </location>
</feature>
<protein>
    <submittedName>
        <fullName evidence="2">Uncharacterized protein</fullName>
    </submittedName>
</protein>
<dbReference type="EMBL" id="CAJGYO010000006">
    <property type="protein sequence ID" value="CAD6236476.1"/>
    <property type="molecule type" value="Genomic_DNA"/>
</dbReference>
<evidence type="ECO:0000256" key="1">
    <source>
        <dbReference type="SAM" id="MobiDB-lite"/>
    </source>
</evidence>
<accession>A0A811P2Z2</accession>
<name>A0A811P2Z2_9POAL</name>
<evidence type="ECO:0000313" key="2">
    <source>
        <dbReference type="EMBL" id="CAD6236476.1"/>
    </source>
</evidence>
<reference evidence="2" key="1">
    <citation type="submission" date="2020-10" db="EMBL/GenBank/DDBJ databases">
        <authorList>
            <person name="Han B."/>
            <person name="Lu T."/>
            <person name="Zhao Q."/>
            <person name="Huang X."/>
            <person name="Zhao Y."/>
        </authorList>
    </citation>
    <scope>NUCLEOTIDE SEQUENCE</scope>
</reference>
<gene>
    <name evidence="2" type="ORF">NCGR_LOCUS24344</name>
</gene>
<proteinExistence type="predicted"/>
<evidence type="ECO:0000313" key="3">
    <source>
        <dbReference type="Proteomes" id="UP000604825"/>
    </source>
</evidence>
<dbReference type="AlphaFoldDB" id="A0A811P2Z2"/>
<keyword evidence="3" id="KW-1185">Reference proteome</keyword>
<sequence length="246" mass="26397">MDTGLSSCHVAVLSSSHVVPNFQQLAGFSRAVRLETVRDPSRHLSRRTTAVSRPADVPPPVPLRPYRTTASPAVCVCLRQSAAAAPAPLSTGPDPFSVSRALRAHPFPSADPITKAGASRASWKHSPTATSISLSASGVMVVPPDLPMLTTAQVDDARHVVAEGKEEQDWLHPRKEKQRPAAHVDFACTPPNELSREVWGPQEDWRHDGSPLQAAASSREVSTPSPKLYSSSAGGSLQQQRQLRTC</sequence>
<feature type="region of interest" description="Disordered" evidence="1">
    <location>
        <begin position="39"/>
        <end position="64"/>
    </location>
</feature>